<dbReference type="SMART" id="SM00346">
    <property type="entry name" value="HTH_ICLR"/>
    <property type="match status" value="1"/>
</dbReference>
<protein>
    <recommendedName>
        <fullName evidence="8">IclR family transcriptional regulator</fullName>
    </recommendedName>
</protein>
<keyword evidence="7" id="KW-1185">Reference proteome</keyword>
<evidence type="ECO:0000256" key="2">
    <source>
        <dbReference type="ARBA" id="ARBA00023125"/>
    </source>
</evidence>
<evidence type="ECO:0000313" key="6">
    <source>
        <dbReference type="EMBL" id="OZI34815.1"/>
    </source>
</evidence>
<dbReference type="Proteomes" id="UP000216020">
    <property type="component" value="Unassembled WGS sequence"/>
</dbReference>
<dbReference type="InterPro" id="IPR050707">
    <property type="entry name" value="HTH_MetabolicPath_Reg"/>
</dbReference>
<reference evidence="7" key="1">
    <citation type="submission" date="2017-05" db="EMBL/GenBank/DDBJ databases">
        <title>Complete and WGS of Bordetella genogroups.</title>
        <authorList>
            <person name="Spilker T."/>
            <person name="Lipuma J."/>
        </authorList>
    </citation>
    <scope>NUCLEOTIDE SEQUENCE [LARGE SCALE GENOMIC DNA]</scope>
    <source>
        <strain evidence="7">AU16122</strain>
    </source>
</reference>
<sequence length="274" mass="28945">MTDTPALASPSAAPAGGTQSIRRTVSLLRALVAAQRRGATSPELAARTGLDRSTARRMLQCLVEEDVLVFDSATRRYHFGHLAYDMGLAASERLDLPQLCKPALARIADDTGDTVFLMIRSGDDAVCADRAVGSYPIKTFIVDVGTRRPLGIGAGSLAMLSALPEEVAELVLANNVPRLGAYAGMNEKRLRAMMREARGQGHVAIDVVEVPGARTVAVPIMTGTGRPVAALSVAAIAMRMTPEREAMVLAVLRREAAGIGQSLTARSEREEGGA</sequence>
<dbReference type="RefSeq" id="WP_094853808.1">
    <property type="nucleotide sequence ID" value="NZ_NEVM01000002.1"/>
</dbReference>
<dbReference type="Pfam" id="PF01614">
    <property type="entry name" value="IclR_C"/>
    <property type="match status" value="1"/>
</dbReference>
<dbReference type="InterPro" id="IPR036390">
    <property type="entry name" value="WH_DNA-bd_sf"/>
</dbReference>
<accession>A0A261SCC1</accession>
<dbReference type="Gene3D" id="1.10.10.10">
    <property type="entry name" value="Winged helix-like DNA-binding domain superfamily/Winged helix DNA-binding domain"/>
    <property type="match status" value="1"/>
</dbReference>
<dbReference type="AlphaFoldDB" id="A0A261SCC1"/>
<evidence type="ECO:0000256" key="3">
    <source>
        <dbReference type="ARBA" id="ARBA00023163"/>
    </source>
</evidence>
<evidence type="ECO:0000259" key="4">
    <source>
        <dbReference type="PROSITE" id="PS51077"/>
    </source>
</evidence>
<dbReference type="GO" id="GO:0003700">
    <property type="term" value="F:DNA-binding transcription factor activity"/>
    <property type="evidence" value="ECO:0007669"/>
    <property type="project" value="TreeGrafter"/>
</dbReference>
<evidence type="ECO:0000313" key="7">
    <source>
        <dbReference type="Proteomes" id="UP000216020"/>
    </source>
</evidence>
<feature type="domain" description="HTH iclR-type" evidence="4">
    <location>
        <begin position="18"/>
        <end position="81"/>
    </location>
</feature>
<keyword evidence="3" id="KW-0804">Transcription</keyword>
<dbReference type="EMBL" id="NEVM01000002">
    <property type="protein sequence ID" value="OZI34815.1"/>
    <property type="molecule type" value="Genomic_DNA"/>
</dbReference>
<evidence type="ECO:0000256" key="1">
    <source>
        <dbReference type="ARBA" id="ARBA00023015"/>
    </source>
</evidence>
<feature type="domain" description="IclR-ED" evidence="5">
    <location>
        <begin position="82"/>
        <end position="265"/>
    </location>
</feature>
<dbReference type="InterPro" id="IPR005471">
    <property type="entry name" value="Tscrpt_reg_IclR_N"/>
</dbReference>
<name>A0A261SCC1_9BORD</name>
<gene>
    <name evidence="6" type="ORF">CAL29_15220</name>
</gene>
<dbReference type="Gene3D" id="3.30.450.40">
    <property type="match status" value="1"/>
</dbReference>
<dbReference type="Pfam" id="PF09339">
    <property type="entry name" value="HTH_IclR"/>
    <property type="match status" value="1"/>
</dbReference>
<dbReference type="GO" id="GO:0003677">
    <property type="term" value="F:DNA binding"/>
    <property type="evidence" value="ECO:0007669"/>
    <property type="project" value="UniProtKB-KW"/>
</dbReference>
<evidence type="ECO:0000259" key="5">
    <source>
        <dbReference type="PROSITE" id="PS51078"/>
    </source>
</evidence>
<dbReference type="SUPFAM" id="SSF46785">
    <property type="entry name" value="Winged helix' DNA-binding domain"/>
    <property type="match status" value="1"/>
</dbReference>
<organism evidence="6 7">
    <name type="scientific">Bordetella genomosp. 10</name>
    <dbReference type="NCBI Taxonomy" id="1416804"/>
    <lineage>
        <taxon>Bacteria</taxon>
        <taxon>Pseudomonadati</taxon>
        <taxon>Pseudomonadota</taxon>
        <taxon>Betaproteobacteria</taxon>
        <taxon>Burkholderiales</taxon>
        <taxon>Alcaligenaceae</taxon>
        <taxon>Bordetella</taxon>
    </lineage>
</organism>
<comment type="caution">
    <text evidence="6">The sequence shown here is derived from an EMBL/GenBank/DDBJ whole genome shotgun (WGS) entry which is preliminary data.</text>
</comment>
<proteinExistence type="predicted"/>
<dbReference type="OrthoDB" id="9807558at2"/>
<dbReference type="InterPro" id="IPR029016">
    <property type="entry name" value="GAF-like_dom_sf"/>
</dbReference>
<dbReference type="GO" id="GO:0045892">
    <property type="term" value="P:negative regulation of DNA-templated transcription"/>
    <property type="evidence" value="ECO:0007669"/>
    <property type="project" value="TreeGrafter"/>
</dbReference>
<dbReference type="PANTHER" id="PTHR30136">
    <property type="entry name" value="HELIX-TURN-HELIX TRANSCRIPTIONAL REGULATOR, ICLR FAMILY"/>
    <property type="match status" value="1"/>
</dbReference>
<keyword evidence="1" id="KW-0805">Transcription regulation</keyword>
<dbReference type="PANTHER" id="PTHR30136:SF39">
    <property type="entry name" value="TRANSCRIPTIONAL REGULATORY PROTEIN"/>
    <property type="match status" value="1"/>
</dbReference>
<dbReference type="PROSITE" id="PS51077">
    <property type="entry name" value="HTH_ICLR"/>
    <property type="match status" value="1"/>
</dbReference>
<dbReference type="InterPro" id="IPR014757">
    <property type="entry name" value="Tscrpt_reg_IclR_C"/>
</dbReference>
<evidence type="ECO:0008006" key="8">
    <source>
        <dbReference type="Google" id="ProtNLM"/>
    </source>
</evidence>
<dbReference type="SUPFAM" id="SSF55781">
    <property type="entry name" value="GAF domain-like"/>
    <property type="match status" value="1"/>
</dbReference>
<dbReference type="InterPro" id="IPR036388">
    <property type="entry name" value="WH-like_DNA-bd_sf"/>
</dbReference>
<keyword evidence="2" id="KW-0238">DNA-binding</keyword>
<dbReference type="PROSITE" id="PS51078">
    <property type="entry name" value="ICLR_ED"/>
    <property type="match status" value="1"/>
</dbReference>